<dbReference type="Proteomes" id="UP000199423">
    <property type="component" value="Unassembled WGS sequence"/>
</dbReference>
<gene>
    <name evidence="3" type="ORF">SAMN04488557_2553</name>
</gene>
<dbReference type="NCBIfam" id="NF005559">
    <property type="entry name" value="PRK07231.1"/>
    <property type="match status" value="1"/>
</dbReference>
<organism evidence="3 4">
    <name type="scientific">Hyphomicrobium facile</name>
    <dbReference type="NCBI Taxonomy" id="51670"/>
    <lineage>
        <taxon>Bacteria</taxon>
        <taxon>Pseudomonadati</taxon>
        <taxon>Pseudomonadota</taxon>
        <taxon>Alphaproteobacteria</taxon>
        <taxon>Hyphomicrobiales</taxon>
        <taxon>Hyphomicrobiaceae</taxon>
        <taxon>Hyphomicrobium</taxon>
    </lineage>
</organism>
<evidence type="ECO:0000313" key="4">
    <source>
        <dbReference type="Proteomes" id="UP000199423"/>
    </source>
</evidence>
<proteinExistence type="inferred from homology"/>
<dbReference type="PANTHER" id="PTHR43639">
    <property type="entry name" value="OXIDOREDUCTASE, SHORT-CHAIN DEHYDROGENASE/REDUCTASE FAMILY (AFU_ORTHOLOGUE AFUA_5G02870)"/>
    <property type="match status" value="1"/>
</dbReference>
<dbReference type="PROSITE" id="PS00061">
    <property type="entry name" value="ADH_SHORT"/>
    <property type="match status" value="1"/>
</dbReference>
<evidence type="ECO:0000256" key="1">
    <source>
        <dbReference type="ARBA" id="ARBA00006484"/>
    </source>
</evidence>
<dbReference type="PRINTS" id="PR00081">
    <property type="entry name" value="GDHRDH"/>
</dbReference>
<dbReference type="Pfam" id="PF13561">
    <property type="entry name" value="adh_short_C2"/>
    <property type="match status" value="1"/>
</dbReference>
<name>A0A1I7NKW3_9HYPH</name>
<dbReference type="GO" id="GO:0016491">
    <property type="term" value="F:oxidoreductase activity"/>
    <property type="evidence" value="ECO:0007669"/>
    <property type="project" value="UniProtKB-KW"/>
</dbReference>
<comment type="similarity">
    <text evidence="1">Belongs to the short-chain dehydrogenases/reductases (SDR) family.</text>
</comment>
<evidence type="ECO:0000313" key="3">
    <source>
        <dbReference type="EMBL" id="SFV35322.1"/>
    </source>
</evidence>
<dbReference type="FunFam" id="3.40.50.720:FF:000084">
    <property type="entry name" value="Short-chain dehydrogenase reductase"/>
    <property type="match status" value="1"/>
</dbReference>
<dbReference type="SUPFAM" id="SSF51735">
    <property type="entry name" value="NAD(P)-binding Rossmann-fold domains"/>
    <property type="match status" value="1"/>
</dbReference>
<dbReference type="OrthoDB" id="7930933at2"/>
<dbReference type="Gene3D" id="3.40.50.720">
    <property type="entry name" value="NAD(P)-binding Rossmann-like Domain"/>
    <property type="match status" value="1"/>
</dbReference>
<dbReference type="EMBL" id="FPCH01000002">
    <property type="protein sequence ID" value="SFV35322.1"/>
    <property type="molecule type" value="Genomic_DNA"/>
</dbReference>
<dbReference type="InterPro" id="IPR002347">
    <property type="entry name" value="SDR_fam"/>
</dbReference>
<keyword evidence="2" id="KW-0560">Oxidoreductase</keyword>
<dbReference type="RefSeq" id="WP_092868014.1">
    <property type="nucleotide sequence ID" value="NZ_FPCH01000002.1"/>
</dbReference>
<accession>A0A1I7NKW3</accession>
<dbReference type="PRINTS" id="PR00080">
    <property type="entry name" value="SDRFAMILY"/>
</dbReference>
<dbReference type="STRING" id="51670.SAMN04488557_2553"/>
<sequence length="249" mass="25294">MSDLKGKVAIVTGASKGIGAEIARALAAAGAAVAVNYASSKEGAEKVVADIKSNGGKAIAVKGSVANADDIKNIFAETKKAFGSLDILVNNAGVYAFQPLEGVTDGEFQRQFNTNVLGTILAAQEAAKYFGPEGGSIINVSSVVSLAAFPNTVVYSATKGAVDAVTRVLAAELGPKKIRVNTIAPGLVETEGVHTMGVLGTDFEKSAVAQTPLGRVGQPDDIAKVAVFLASDESGWITGDRLTVSGGAR</sequence>
<dbReference type="AlphaFoldDB" id="A0A1I7NKW3"/>
<keyword evidence="4" id="KW-1185">Reference proteome</keyword>
<dbReference type="InterPro" id="IPR020904">
    <property type="entry name" value="Sc_DH/Rdtase_CS"/>
</dbReference>
<dbReference type="PANTHER" id="PTHR43639:SF1">
    <property type="entry name" value="SHORT-CHAIN DEHYDROGENASE_REDUCTASE FAMILY PROTEIN"/>
    <property type="match status" value="1"/>
</dbReference>
<reference evidence="4" key="1">
    <citation type="submission" date="2016-10" db="EMBL/GenBank/DDBJ databases">
        <authorList>
            <person name="Varghese N."/>
            <person name="Submissions S."/>
        </authorList>
    </citation>
    <scope>NUCLEOTIDE SEQUENCE [LARGE SCALE GENOMIC DNA]</scope>
    <source>
        <strain evidence="4">DSM 1565</strain>
    </source>
</reference>
<protein>
    <submittedName>
        <fullName evidence="3">3-oxoacyl-[acyl-carrier protein] reductase</fullName>
    </submittedName>
</protein>
<evidence type="ECO:0000256" key="2">
    <source>
        <dbReference type="ARBA" id="ARBA00023002"/>
    </source>
</evidence>
<dbReference type="InterPro" id="IPR036291">
    <property type="entry name" value="NAD(P)-bd_dom_sf"/>
</dbReference>